<dbReference type="RefSeq" id="WP_055734480.1">
    <property type="nucleotide sequence ID" value="NZ_BMDY01000007.1"/>
</dbReference>
<comment type="caution">
    <text evidence="3">The sequence shown here is derived from an EMBL/GenBank/DDBJ whole genome shotgun (WGS) entry which is preliminary data.</text>
</comment>
<accession>A0ABQ1I1X6</accession>
<organism evidence="3 4">
    <name type="scientific">Agarivorans gilvus</name>
    <dbReference type="NCBI Taxonomy" id="680279"/>
    <lineage>
        <taxon>Bacteria</taxon>
        <taxon>Pseudomonadati</taxon>
        <taxon>Pseudomonadota</taxon>
        <taxon>Gammaproteobacteria</taxon>
        <taxon>Alteromonadales</taxon>
        <taxon>Alteromonadaceae</taxon>
        <taxon>Agarivorans</taxon>
    </lineage>
</organism>
<sequence>MKLLVRNLSRKITEQQLLALFNDYGEVVSCDLVLDKENGQSKGFGFVTFADTDAAEAAIKALNGSKQSGNKIRVKSAEEDAPTASPEASESIWPQPSEDES</sequence>
<dbReference type="SMART" id="SM00360">
    <property type="entry name" value="RRM"/>
    <property type="match status" value="1"/>
</dbReference>
<keyword evidence="4" id="KW-1185">Reference proteome</keyword>
<dbReference type="InterPro" id="IPR000504">
    <property type="entry name" value="RRM_dom"/>
</dbReference>
<evidence type="ECO:0000313" key="3">
    <source>
        <dbReference type="EMBL" id="GGB02079.1"/>
    </source>
</evidence>
<feature type="region of interest" description="Disordered" evidence="1">
    <location>
        <begin position="66"/>
        <end position="101"/>
    </location>
</feature>
<gene>
    <name evidence="3" type="primary">rbpD</name>
    <name evidence="3" type="ORF">GCM10007414_14160</name>
</gene>
<dbReference type="Gene3D" id="3.30.70.330">
    <property type="match status" value="1"/>
</dbReference>
<reference evidence="4" key="1">
    <citation type="journal article" date="2019" name="Int. J. Syst. Evol. Microbiol.">
        <title>The Global Catalogue of Microorganisms (GCM) 10K type strain sequencing project: providing services to taxonomists for standard genome sequencing and annotation.</title>
        <authorList>
            <consortium name="The Broad Institute Genomics Platform"/>
            <consortium name="The Broad Institute Genome Sequencing Center for Infectious Disease"/>
            <person name="Wu L."/>
            <person name="Ma J."/>
        </authorList>
    </citation>
    <scope>NUCLEOTIDE SEQUENCE [LARGE SCALE GENOMIC DNA]</scope>
    <source>
        <strain evidence="4">CGMCC 1.10131</strain>
    </source>
</reference>
<protein>
    <submittedName>
        <fullName evidence="3">RNA-binding protein</fullName>
    </submittedName>
</protein>
<dbReference type="Proteomes" id="UP000651977">
    <property type="component" value="Unassembled WGS sequence"/>
</dbReference>
<name>A0ABQ1I1X6_9ALTE</name>
<evidence type="ECO:0000259" key="2">
    <source>
        <dbReference type="PROSITE" id="PS50102"/>
    </source>
</evidence>
<dbReference type="InterPro" id="IPR035979">
    <property type="entry name" value="RBD_domain_sf"/>
</dbReference>
<evidence type="ECO:0000313" key="4">
    <source>
        <dbReference type="Proteomes" id="UP000651977"/>
    </source>
</evidence>
<dbReference type="InterPro" id="IPR012677">
    <property type="entry name" value="Nucleotide-bd_a/b_plait_sf"/>
</dbReference>
<dbReference type="PANTHER" id="PTHR48034">
    <property type="entry name" value="TRANSFORMER-2 SEX-DETERMINING PROTEIN-RELATED"/>
    <property type="match status" value="1"/>
</dbReference>
<dbReference type="PROSITE" id="PS50102">
    <property type="entry name" value="RRM"/>
    <property type="match status" value="1"/>
</dbReference>
<dbReference type="InterPro" id="IPR050441">
    <property type="entry name" value="RBM"/>
</dbReference>
<evidence type="ECO:0000256" key="1">
    <source>
        <dbReference type="SAM" id="MobiDB-lite"/>
    </source>
</evidence>
<dbReference type="SUPFAM" id="SSF54928">
    <property type="entry name" value="RNA-binding domain, RBD"/>
    <property type="match status" value="1"/>
</dbReference>
<dbReference type="Pfam" id="PF00076">
    <property type="entry name" value="RRM_1"/>
    <property type="match status" value="1"/>
</dbReference>
<feature type="domain" description="RRM" evidence="2">
    <location>
        <begin position="1"/>
        <end position="79"/>
    </location>
</feature>
<dbReference type="EMBL" id="BMDY01000007">
    <property type="protein sequence ID" value="GGB02079.1"/>
    <property type="molecule type" value="Genomic_DNA"/>
</dbReference>
<proteinExistence type="predicted"/>